<dbReference type="AlphaFoldDB" id="A0ABD5YFG8"/>
<dbReference type="EMBL" id="JBHTAS010000003">
    <property type="protein sequence ID" value="MFC7142994.1"/>
    <property type="molecule type" value="Genomic_DNA"/>
</dbReference>
<name>A0ABD5YFG8_9EURY</name>
<feature type="transmembrane region" description="Helical" evidence="2">
    <location>
        <begin position="91"/>
        <end position="112"/>
    </location>
</feature>
<feature type="compositionally biased region" description="Basic and acidic residues" evidence="1">
    <location>
        <begin position="18"/>
        <end position="37"/>
    </location>
</feature>
<evidence type="ECO:0000313" key="3">
    <source>
        <dbReference type="EMBL" id="MFC7142994.1"/>
    </source>
</evidence>
<dbReference type="RefSeq" id="WP_382261898.1">
    <property type="nucleotide sequence ID" value="NZ_JBHTAS010000003.1"/>
</dbReference>
<evidence type="ECO:0000256" key="1">
    <source>
        <dbReference type="SAM" id="MobiDB-lite"/>
    </source>
</evidence>
<keyword evidence="5" id="KW-1185">Reference proteome</keyword>
<reference evidence="4" key="1">
    <citation type="journal article" date="2014" name="Int. J. Syst. Evol. Microbiol.">
        <title>Complete genome sequence of Corynebacterium casei LMG S-19264T (=DSM 44701T), isolated from a smear-ripened cheese.</title>
        <authorList>
            <consortium name="US DOE Joint Genome Institute (JGI-PGF)"/>
            <person name="Walter F."/>
            <person name="Albersmeier A."/>
            <person name="Kalinowski J."/>
            <person name="Ruckert C."/>
        </authorList>
    </citation>
    <scope>NUCLEOTIDE SEQUENCE [LARGE SCALE GENOMIC DNA]</scope>
    <source>
        <strain evidence="4">NBRC 111756</strain>
    </source>
</reference>
<keyword evidence="2" id="KW-0812">Transmembrane</keyword>
<proteinExistence type="predicted"/>
<reference evidence="5" key="2">
    <citation type="journal article" date="2019" name="Int. J. Syst. Evol. Microbiol.">
        <title>The Global Catalogue of Microorganisms (GCM) 10K type strain sequencing project: providing services to taxonomists for standard genome sequencing and annotation.</title>
        <authorList>
            <consortium name="The Broad Institute Genomics Platform"/>
            <consortium name="The Broad Institute Genome Sequencing Center for Infectious Disease"/>
            <person name="Wu L."/>
            <person name="Ma J."/>
        </authorList>
    </citation>
    <scope>NUCLEOTIDE SEQUENCE [LARGE SCALE GENOMIC DNA]</scope>
    <source>
        <strain evidence="5">XZYJT29</strain>
    </source>
</reference>
<evidence type="ECO:0000313" key="4">
    <source>
        <dbReference type="EMBL" id="MFC7143094.1"/>
    </source>
</evidence>
<feature type="region of interest" description="Disordered" evidence="1">
    <location>
        <begin position="1"/>
        <end position="83"/>
    </location>
</feature>
<evidence type="ECO:0000313" key="5">
    <source>
        <dbReference type="Proteomes" id="UP001596432"/>
    </source>
</evidence>
<comment type="caution">
    <text evidence="4">The sequence shown here is derived from an EMBL/GenBank/DDBJ whole genome shotgun (WGS) entry which is preliminary data.</text>
</comment>
<sequence>MTDRTGDSDADPDGDSGADDRERGDVTSDGGRSRDVSDATSESAAHPDTVDDSDGEGGGGGGYADAADEDDVSGTSGEPPEEAAVSLAEQAVMVVALAVTLGLLAFAVWQALAGPAAVDPSANITSIEGATGNATFYGVTLRNAGDAGLVSATVGVDCPRPSREITFQNVPANAHRNATVRCPNGTAPTADVVSWVPA</sequence>
<feature type="compositionally biased region" description="Acidic residues" evidence="1">
    <location>
        <begin position="8"/>
        <end position="17"/>
    </location>
</feature>
<protein>
    <submittedName>
        <fullName evidence="4">Uncharacterized protein</fullName>
    </submittedName>
</protein>
<accession>A0ABD5YFG8</accession>
<keyword evidence="2" id="KW-1133">Transmembrane helix</keyword>
<evidence type="ECO:0000256" key="2">
    <source>
        <dbReference type="SAM" id="Phobius"/>
    </source>
</evidence>
<organism evidence="4 5">
    <name type="scientific">Halosimplex aquaticum</name>
    <dbReference type="NCBI Taxonomy" id="3026162"/>
    <lineage>
        <taxon>Archaea</taxon>
        <taxon>Methanobacteriati</taxon>
        <taxon>Methanobacteriota</taxon>
        <taxon>Stenosarchaea group</taxon>
        <taxon>Halobacteria</taxon>
        <taxon>Halobacteriales</taxon>
        <taxon>Haloarculaceae</taxon>
        <taxon>Halosimplex</taxon>
    </lineage>
</organism>
<reference evidence="4" key="3">
    <citation type="submission" date="2024-09" db="EMBL/GenBank/DDBJ databases">
        <authorList>
            <person name="Sun Q."/>
        </authorList>
    </citation>
    <scope>NUCLEOTIDE SEQUENCE</scope>
    <source>
        <strain evidence="4">NBRC 111756</strain>
    </source>
</reference>
<dbReference type="Proteomes" id="UP001596432">
    <property type="component" value="Unassembled WGS sequence"/>
</dbReference>
<dbReference type="EMBL" id="JBHTAS010000003">
    <property type="protein sequence ID" value="MFC7143094.1"/>
    <property type="molecule type" value="Genomic_DNA"/>
</dbReference>
<keyword evidence="2" id="KW-0472">Membrane</keyword>
<gene>
    <name evidence="3" type="ORF">ACFQMA_24630</name>
    <name evidence="4" type="ORF">ACFQMA_25175</name>
</gene>